<proteinExistence type="predicted"/>
<dbReference type="KEGG" id="fpf:DCC35_12850"/>
<keyword evidence="2" id="KW-1185">Reference proteome</keyword>
<dbReference type="InterPro" id="IPR011989">
    <property type="entry name" value="ARM-like"/>
</dbReference>
<organism evidence="1 2">
    <name type="scientific">Mangrovivirga cuniculi</name>
    <dbReference type="NCBI Taxonomy" id="2715131"/>
    <lineage>
        <taxon>Bacteria</taxon>
        <taxon>Pseudomonadati</taxon>
        <taxon>Bacteroidota</taxon>
        <taxon>Cytophagia</taxon>
        <taxon>Cytophagales</taxon>
        <taxon>Mangrovivirgaceae</taxon>
        <taxon>Mangrovivirga</taxon>
    </lineage>
</organism>
<evidence type="ECO:0000313" key="1">
    <source>
        <dbReference type="EMBL" id="QCK15571.1"/>
    </source>
</evidence>
<name>A0A4D7JJ12_9BACT</name>
<dbReference type="EMBL" id="CP028923">
    <property type="protein sequence ID" value="QCK15571.1"/>
    <property type="molecule type" value="Genomic_DNA"/>
</dbReference>
<reference evidence="1 2" key="1">
    <citation type="submission" date="2018-04" db="EMBL/GenBank/DDBJ databases">
        <title>Complete genome uncultured novel isolate.</title>
        <authorList>
            <person name="Merlino G."/>
        </authorList>
    </citation>
    <scope>NUCLEOTIDE SEQUENCE [LARGE SCALE GENOMIC DNA]</scope>
    <source>
        <strain evidence="2">R1DC9</strain>
    </source>
</reference>
<gene>
    <name evidence="1" type="ORF">DCC35_12850</name>
</gene>
<dbReference type="AlphaFoldDB" id="A0A4D7JJ12"/>
<evidence type="ECO:0000313" key="2">
    <source>
        <dbReference type="Proteomes" id="UP000298616"/>
    </source>
</evidence>
<evidence type="ECO:0008006" key="3">
    <source>
        <dbReference type="Google" id="ProtNLM"/>
    </source>
</evidence>
<dbReference type="RefSeq" id="WP_137091166.1">
    <property type="nucleotide sequence ID" value="NZ_CP028923.1"/>
</dbReference>
<accession>A0A4D7JJ12</accession>
<dbReference type="OrthoDB" id="1493927at2"/>
<sequence>MNNIESLNIELKNKGLIQTRNMDPLEVLVNTNVSSKPYQTILIEFIDLLSGNELEMVIRALPEKGIKGVSKKLIDILNNSNNYPNLDLWTVGNALNIIDDKSVYNDILKICRNKDIGMARQMLMSTLRKINTEESFNILIESLQDESIRGHAIEELGKWGDIRAIEPIQNTEVKKGLYEARIKNKTIKKLKQAINNS</sequence>
<protein>
    <recommendedName>
        <fullName evidence="3">HEAT repeat domain-containing protein</fullName>
    </recommendedName>
</protein>
<dbReference type="Gene3D" id="1.25.10.10">
    <property type="entry name" value="Leucine-rich Repeat Variant"/>
    <property type="match status" value="1"/>
</dbReference>
<dbReference type="Proteomes" id="UP000298616">
    <property type="component" value="Chromosome"/>
</dbReference>